<evidence type="ECO:0000256" key="1">
    <source>
        <dbReference type="ARBA" id="ARBA00010618"/>
    </source>
</evidence>
<dbReference type="InterPro" id="IPR014722">
    <property type="entry name" value="Rib_uL2_dom2"/>
</dbReference>
<keyword evidence="2 4" id="KW-0689">Ribosomal protein</keyword>
<evidence type="ECO:0000256" key="2">
    <source>
        <dbReference type="ARBA" id="ARBA00022980"/>
    </source>
</evidence>
<dbReference type="InterPro" id="IPR008991">
    <property type="entry name" value="Translation_prot_SH3-like_sf"/>
</dbReference>
<name>A0A1J4KKS2_9EUKA</name>
<dbReference type="CDD" id="cd06089">
    <property type="entry name" value="KOW_RPL26"/>
    <property type="match status" value="1"/>
</dbReference>
<dbReference type="InterPro" id="IPR041988">
    <property type="entry name" value="Ribosomal_uL24_KOW"/>
</dbReference>
<dbReference type="Proteomes" id="UP000179807">
    <property type="component" value="Unassembled WGS sequence"/>
</dbReference>
<keyword evidence="5" id="KW-1185">Reference proteome</keyword>
<evidence type="ECO:0000256" key="3">
    <source>
        <dbReference type="ARBA" id="ARBA00023274"/>
    </source>
</evidence>
<dbReference type="AlphaFoldDB" id="A0A1J4KKS2"/>
<dbReference type="SUPFAM" id="SSF50104">
    <property type="entry name" value="Translation proteins SH3-like domain"/>
    <property type="match status" value="1"/>
</dbReference>
<dbReference type="EMBL" id="MLAK01000578">
    <property type="protein sequence ID" value="OHT11827.1"/>
    <property type="molecule type" value="Genomic_DNA"/>
</dbReference>
<dbReference type="Pfam" id="PF16906">
    <property type="entry name" value="Ribosomal_L26"/>
    <property type="match status" value="1"/>
</dbReference>
<dbReference type="GO" id="GO:0006412">
    <property type="term" value="P:translation"/>
    <property type="evidence" value="ECO:0007669"/>
    <property type="project" value="InterPro"/>
</dbReference>
<proteinExistence type="inferred from homology"/>
<gene>
    <name evidence="4" type="ORF">TRFO_18621</name>
</gene>
<dbReference type="RefSeq" id="XP_068364963.1">
    <property type="nucleotide sequence ID" value="XM_068500292.1"/>
</dbReference>
<dbReference type="GeneID" id="94834996"/>
<evidence type="ECO:0000313" key="4">
    <source>
        <dbReference type="EMBL" id="OHT11827.1"/>
    </source>
</evidence>
<dbReference type="PANTHER" id="PTHR11143">
    <property type="entry name" value="60S RIBOSOMAL PROTEIN L26 FAMILY MEMBER"/>
    <property type="match status" value="1"/>
</dbReference>
<dbReference type="Gene3D" id="2.30.30.30">
    <property type="match status" value="1"/>
</dbReference>
<dbReference type="InterPro" id="IPR005756">
    <property type="entry name" value="Ribosomal_uL24_euk/arc"/>
</dbReference>
<reference evidence="4" key="1">
    <citation type="submission" date="2016-10" db="EMBL/GenBank/DDBJ databases">
        <authorList>
            <person name="Benchimol M."/>
            <person name="Almeida L.G."/>
            <person name="Vasconcelos A.T."/>
            <person name="Perreira-Neves A."/>
            <person name="Rosa I.A."/>
            <person name="Tasca T."/>
            <person name="Bogo M.R."/>
            <person name="de Souza W."/>
        </authorList>
    </citation>
    <scope>NUCLEOTIDE SEQUENCE [LARGE SCALE GENOMIC DNA]</scope>
    <source>
        <strain evidence="4">K</strain>
    </source>
</reference>
<dbReference type="GO" id="GO:0015934">
    <property type="term" value="C:large ribosomal subunit"/>
    <property type="evidence" value="ECO:0007669"/>
    <property type="project" value="InterPro"/>
</dbReference>
<dbReference type="OrthoDB" id="1688503at2759"/>
<organism evidence="4 5">
    <name type="scientific">Tritrichomonas foetus</name>
    <dbReference type="NCBI Taxonomy" id="1144522"/>
    <lineage>
        <taxon>Eukaryota</taxon>
        <taxon>Metamonada</taxon>
        <taxon>Parabasalia</taxon>
        <taxon>Tritrichomonadida</taxon>
        <taxon>Tritrichomonadidae</taxon>
        <taxon>Tritrichomonas</taxon>
    </lineage>
</organism>
<dbReference type="FunFam" id="2.30.30.30:FF:000009">
    <property type="entry name" value="60S ribosomal protein L26"/>
    <property type="match status" value="1"/>
</dbReference>
<comment type="caution">
    <text evidence="4">The sequence shown here is derived from an EMBL/GenBank/DDBJ whole genome shotgun (WGS) entry which is preliminary data.</text>
</comment>
<dbReference type="NCBIfam" id="TIGR01080">
    <property type="entry name" value="rplX_A_E"/>
    <property type="match status" value="1"/>
</dbReference>
<evidence type="ECO:0000313" key="5">
    <source>
        <dbReference type="Proteomes" id="UP000179807"/>
    </source>
</evidence>
<comment type="similarity">
    <text evidence="1">Belongs to the universal ribosomal protein uL24 family.</text>
</comment>
<accession>A0A1J4KKS2</accession>
<keyword evidence="3" id="KW-0687">Ribonucleoprotein</keyword>
<sequence length="169" mass="19624">MSLPEWKLLSYIYSEEKTCQFKFLNINVQPSFLMKTNPFVSSQARKVRKQFFNATKEEKHVSMSAPLSKDLQSTHGIKRLPIRRDDEVEVVRGQYKTRSGRVVAVKLSTMRINVESVTKQKLSNETVFIPIHPSNVVITKIKMDKYRKNLIEKKRLGREKALQKLGRSA</sequence>
<dbReference type="VEuPathDB" id="TrichDB:TRFO_18621"/>
<dbReference type="GO" id="GO:0003735">
    <property type="term" value="F:structural constituent of ribosome"/>
    <property type="evidence" value="ECO:0007669"/>
    <property type="project" value="InterPro"/>
</dbReference>
<protein>
    <submittedName>
        <fullName evidence="4">Ribosomal protein L24</fullName>
    </submittedName>
</protein>
<dbReference type="GO" id="GO:0003723">
    <property type="term" value="F:RNA binding"/>
    <property type="evidence" value="ECO:0007669"/>
    <property type="project" value="InterPro"/>
</dbReference>